<sequence>MMHSPSFFASAMAFAASLGCFGEAPATPTLPPPDRDLPPSGTQTAVFAGGCFWGVEAVFRHVRGVERAISGYAGGEAATATYQQVCTGRTGHAEAVEVTFDSSVVSFGTLLRIFFSVVHDPTQKDRQGPDIGPQYRSAVFVSSEQQEEVVRGYIQKLNATGLFPSPVATVIEPLRAFYPAEPYHQNFLDRNPAHPYIVIHDLPKIAALKKHYPDLVQV</sequence>
<comment type="catalytic activity">
    <reaction evidence="2 4">
        <text>L-methionyl-[protein] + [thioredoxin]-disulfide + H2O = L-methionyl-(S)-S-oxide-[protein] + [thioredoxin]-dithiol</text>
        <dbReference type="Rhea" id="RHEA:14217"/>
        <dbReference type="Rhea" id="RHEA-COMP:10698"/>
        <dbReference type="Rhea" id="RHEA-COMP:10700"/>
        <dbReference type="Rhea" id="RHEA-COMP:12313"/>
        <dbReference type="Rhea" id="RHEA-COMP:12315"/>
        <dbReference type="ChEBI" id="CHEBI:15377"/>
        <dbReference type="ChEBI" id="CHEBI:16044"/>
        <dbReference type="ChEBI" id="CHEBI:29950"/>
        <dbReference type="ChEBI" id="CHEBI:44120"/>
        <dbReference type="ChEBI" id="CHEBI:50058"/>
        <dbReference type="EC" id="1.8.4.11"/>
    </reaction>
</comment>
<feature type="active site" evidence="4">
    <location>
        <position position="51"/>
    </location>
</feature>
<dbReference type="GO" id="GO:0033744">
    <property type="term" value="F:L-methionine:thioredoxin-disulfide S-oxidoreductase activity"/>
    <property type="evidence" value="ECO:0007669"/>
    <property type="project" value="RHEA"/>
</dbReference>
<gene>
    <name evidence="4" type="primary">msrA</name>
    <name evidence="7" type="ORF">UBAL3_78920112</name>
</gene>
<dbReference type="EC" id="1.8.4.11" evidence="4"/>
<evidence type="ECO:0000256" key="2">
    <source>
        <dbReference type="ARBA" id="ARBA00047806"/>
    </source>
</evidence>
<dbReference type="Proteomes" id="UP000009374">
    <property type="component" value="Unassembled WGS sequence"/>
</dbReference>
<dbReference type="InterPro" id="IPR002569">
    <property type="entry name" value="Met_Sox_Rdtase_MsrA_dom"/>
</dbReference>
<feature type="domain" description="Peptide methionine sulphoxide reductase MsrA" evidence="6">
    <location>
        <begin position="44"/>
        <end position="196"/>
    </location>
</feature>
<proteinExistence type="inferred from homology"/>
<evidence type="ECO:0000313" key="7">
    <source>
        <dbReference type="EMBL" id="EES53519.1"/>
    </source>
</evidence>
<dbReference type="PANTHER" id="PTHR43774:SF1">
    <property type="entry name" value="PEPTIDE METHIONINE SULFOXIDE REDUCTASE MSRA 2"/>
    <property type="match status" value="1"/>
</dbReference>
<comment type="similarity">
    <text evidence="4">Belongs to the MsrA Met sulfoxide reductase family.</text>
</comment>
<dbReference type="NCBIfam" id="TIGR00401">
    <property type="entry name" value="msrA"/>
    <property type="match status" value="1"/>
</dbReference>
<evidence type="ECO:0000259" key="6">
    <source>
        <dbReference type="Pfam" id="PF01625"/>
    </source>
</evidence>
<evidence type="ECO:0000313" key="8">
    <source>
        <dbReference type="Proteomes" id="UP000009374"/>
    </source>
</evidence>
<comment type="catalytic activity">
    <reaction evidence="3 4">
        <text>[thioredoxin]-disulfide + L-methionine + H2O = L-methionine (S)-S-oxide + [thioredoxin]-dithiol</text>
        <dbReference type="Rhea" id="RHEA:19993"/>
        <dbReference type="Rhea" id="RHEA-COMP:10698"/>
        <dbReference type="Rhea" id="RHEA-COMP:10700"/>
        <dbReference type="ChEBI" id="CHEBI:15377"/>
        <dbReference type="ChEBI" id="CHEBI:29950"/>
        <dbReference type="ChEBI" id="CHEBI:50058"/>
        <dbReference type="ChEBI" id="CHEBI:57844"/>
        <dbReference type="ChEBI" id="CHEBI:58772"/>
        <dbReference type="EC" id="1.8.4.11"/>
    </reaction>
</comment>
<dbReference type="SUPFAM" id="SSF55068">
    <property type="entry name" value="Peptide methionine sulfoxide reductase"/>
    <property type="match status" value="1"/>
</dbReference>
<organism evidence="7 8">
    <name type="scientific">Leptospirillum ferrodiazotrophum</name>
    <dbReference type="NCBI Taxonomy" id="412449"/>
    <lineage>
        <taxon>Bacteria</taxon>
        <taxon>Pseudomonadati</taxon>
        <taxon>Nitrospirota</taxon>
        <taxon>Nitrospiria</taxon>
        <taxon>Nitrospirales</taxon>
        <taxon>Nitrospiraceae</taxon>
        <taxon>Leptospirillum</taxon>
    </lineage>
</organism>
<feature type="chain" id="PRO_5002965526" description="Peptide methionine sulfoxide reductase MsrA" evidence="5">
    <location>
        <begin position="27"/>
        <end position="218"/>
    </location>
</feature>
<dbReference type="GO" id="GO:0008113">
    <property type="term" value="F:peptide-methionine (S)-S-oxide reductase activity"/>
    <property type="evidence" value="ECO:0007669"/>
    <property type="project" value="UniProtKB-UniRule"/>
</dbReference>
<name>C6HVE5_9BACT</name>
<accession>C6HVE5</accession>
<keyword evidence="8" id="KW-1185">Reference proteome</keyword>
<dbReference type="AlphaFoldDB" id="C6HVE5"/>
<dbReference type="Gene3D" id="3.30.1060.10">
    <property type="entry name" value="Peptide methionine sulphoxide reductase MsrA"/>
    <property type="match status" value="1"/>
</dbReference>
<dbReference type="Pfam" id="PF01625">
    <property type="entry name" value="PMSR"/>
    <property type="match status" value="1"/>
</dbReference>
<reference evidence="7 8" key="1">
    <citation type="journal article" date="2009" name="Appl. Environ. Microbiol.">
        <title>Community genomic and proteomic analyses of chemoautotrophic iron-oxidizing "Leptospirillum rubarum" (Group II) and "Leptospirillum ferrodiazotrophum" (Group III) bacteria in acid mine drainage biofilms.</title>
        <authorList>
            <person name="Goltsman D.S."/>
            <person name="Denef V.J."/>
            <person name="Singer S.W."/>
            <person name="VerBerkmoes N.C."/>
            <person name="Lefsrud M."/>
            <person name="Mueller R.S."/>
            <person name="Dick G.J."/>
            <person name="Sun C.L."/>
            <person name="Wheeler K.E."/>
            <person name="Zemla A."/>
            <person name="Baker B.J."/>
            <person name="Hauser L."/>
            <person name="Land M."/>
            <person name="Shah M.B."/>
            <person name="Thelen M.P."/>
            <person name="Hettich R.L."/>
            <person name="Banfield J.F."/>
        </authorList>
    </citation>
    <scope>NUCLEOTIDE SEQUENCE [LARGE SCALE GENOMIC DNA]</scope>
</reference>
<keyword evidence="1 4" id="KW-0560">Oxidoreductase</keyword>
<feature type="signal peptide" evidence="5">
    <location>
        <begin position="1"/>
        <end position="26"/>
    </location>
</feature>
<protein>
    <recommendedName>
        <fullName evidence="4">Peptide methionine sulfoxide reductase MsrA</fullName>
        <shortName evidence="4">Protein-methionine-S-oxide reductase</shortName>
        <ecNumber evidence="4">1.8.4.11</ecNumber>
    </recommendedName>
    <alternativeName>
        <fullName evidence="4">Peptide-methionine (S)-S-oxide reductase</fullName>
        <shortName evidence="4">Peptide Met(O) reductase</shortName>
    </alternativeName>
</protein>
<evidence type="ECO:0000256" key="1">
    <source>
        <dbReference type="ARBA" id="ARBA00023002"/>
    </source>
</evidence>
<dbReference type="EMBL" id="GG693862">
    <property type="protein sequence ID" value="EES53519.1"/>
    <property type="molecule type" value="Genomic_DNA"/>
</dbReference>
<dbReference type="InterPro" id="IPR036509">
    <property type="entry name" value="Met_Sox_Rdtase_MsrA_sf"/>
</dbReference>
<dbReference type="PANTHER" id="PTHR43774">
    <property type="entry name" value="PEPTIDE METHIONINE SULFOXIDE REDUCTASE"/>
    <property type="match status" value="1"/>
</dbReference>
<evidence type="ECO:0000256" key="5">
    <source>
        <dbReference type="SAM" id="SignalP"/>
    </source>
</evidence>
<evidence type="ECO:0000256" key="4">
    <source>
        <dbReference type="HAMAP-Rule" id="MF_01401"/>
    </source>
</evidence>
<dbReference type="HAMAP" id="MF_01401">
    <property type="entry name" value="MsrA"/>
    <property type="match status" value="1"/>
</dbReference>
<keyword evidence="5" id="KW-0732">Signal</keyword>
<evidence type="ECO:0000256" key="3">
    <source>
        <dbReference type="ARBA" id="ARBA00048782"/>
    </source>
</evidence>
<comment type="function">
    <text evidence="4">Has an important function as a repair enzyme for proteins that have been inactivated by oxidation. Catalyzes the reversible oxidation-reduction of methionine sulfoxide in proteins to methionine.</text>
</comment>